<protein>
    <submittedName>
        <fullName evidence="1">Uncharacterized protein</fullName>
    </submittedName>
</protein>
<dbReference type="EMBL" id="DTGT01000144">
    <property type="protein sequence ID" value="HGH60556.1"/>
    <property type="molecule type" value="Genomic_DNA"/>
</dbReference>
<dbReference type="AlphaFoldDB" id="A0A7C4EVY9"/>
<sequence>MPGNLAPQSVLAGACVRGDVTIVNLNNGLNPGDGEIAHTKRRFTEIMKAQILAVLFLLFVTMGEVRDSRNNLVETWGTQGDNIEVRDSRNNLLRTYRDQGDSIEVRDSRNNLLYRYQKKH</sequence>
<gene>
    <name evidence="1" type="ORF">ENV54_04575</name>
</gene>
<accession>A0A7C4EVY9</accession>
<name>A0A7C4EVY9_9BACT</name>
<comment type="caution">
    <text evidence="1">The sequence shown here is derived from an EMBL/GenBank/DDBJ whole genome shotgun (WGS) entry which is preliminary data.</text>
</comment>
<evidence type="ECO:0000313" key="1">
    <source>
        <dbReference type="EMBL" id="HGH60556.1"/>
    </source>
</evidence>
<proteinExistence type="predicted"/>
<reference evidence="1" key="1">
    <citation type="journal article" date="2020" name="mSystems">
        <title>Genome- and Community-Level Interaction Insights into Carbon Utilization and Element Cycling Functions of Hydrothermarchaeota in Hydrothermal Sediment.</title>
        <authorList>
            <person name="Zhou Z."/>
            <person name="Liu Y."/>
            <person name="Xu W."/>
            <person name="Pan J."/>
            <person name="Luo Z.H."/>
            <person name="Li M."/>
        </authorList>
    </citation>
    <scope>NUCLEOTIDE SEQUENCE [LARGE SCALE GENOMIC DNA]</scope>
    <source>
        <strain evidence="1">SpSt-769</strain>
    </source>
</reference>
<organism evidence="1">
    <name type="scientific">Desulfomonile tiedjei</name>
    <dbReference type="NCBI Taxonomy" id="2358"/>
    <lineage>
        <taxon>Bacteria</taxon>
        <taxon>Pseudomonadati</taxon>
        <taxon>Thermodesulfobacteriota</taxon>
        <taxon>Desulfomonilia</taxon>
        <taxon>Desulfomonilales</taxon>
        <taxon>Desulfomonilaceae</taxon>
        <taxon>Desulfomonile</taxon>
    </lineage>
</organism>